<dbReference type="InParanoid" id="A0A165SU37"/>
<keyword evidence="2" id="KW-1185">Reference proteome</keyword>
<protein>
    <submittedName>
        <fullName evidence="1">Uncharacterized protein</fullName>
    </submittedName>
</protein>
<dbReference type="AlphaFoldDB" id="A0A165SU37"/>
<proteinExistence type="predicted"/>
<evidence type="ECO:0000313" key="2">
    <source>
        <dbReference type="Proteomes" id="UP000076761"/>
    </source>
</evidence>
<reference evidence="1 2" key="1">
    <citation type="journal article" date="2016" name="Mol. Biol. Evol.">
        <title>Comparative Genomics of Early-Diverging Mushroom-Forming Fungi Provides Insights into the Origins of Lignocellulose Decay Capabilities.</title>
        <authorList>
            <person name="Nagy L.G."/>
            <person name="Riley R."/>
            <person name="Tritt A."/>
            <person name="Adam C."/>
            <person name="Daum C."/>
            <person name="Floudas D."/>
            <person name="Sun H."/>
            <person name="Yadav J.S."/>
            <person name="Pangilinan J."/>
            <person name="Larsson K.H."/>
            <person name="Matsuura K."/>
            <person name="Barry K."/>
            <person name="Labutti K."/>
            <person name="Kuo R."/>
            <person name="Ohm R.A."/>
            <person name="Bhattacharya S.S."/>
            <person name="Shirouzu T."/>
            <person name="Yoshinaga Y."/>
            <person name="Martin F.M."/>
            <person name="Grigoriev I.V."/>
            <person name="Hibbett D.S."/>
        </authorList>
    </citation>
    <scope>NUCLEOTIDE SEQUENCE [LARGE SCALE GENOMIC DNA]</scope>
    <source>
        <strain evidence="1 2">HHB14362 ss-1</strain>
    </source>
</reference>
<accession>A0A165SU37</accession>
<organism evidence="1 2">
    <name type="scientific">Neolentinus lepideus HHB14362 ss-1</name>
    <dbReference type="NCBI Taxonomy" id="1314782"/>
    <lineage>
        <taxon>Eukaryota</taxon>
        <taxon>Fungi</taxon>
        <taxon>Dikarya</taxon>
        <taxon>Basidiomycota</taxon>
        <taxon>Agaricomycotina</taxon>
        <taxon>Agaricomycetes</taxon>
        <taxon>Gloeophyllales</taxon>
        <taxon>Gloeophyllaceae</taxon>
        <taxon>Neolentinus</taxon>
    </lineage>
</organism>
<dbReference type="EMBL" id="KV425570">
    <property type="protein sequence ID" value="KZT25678.1"/>
    <property type="molecule type" value="Genomic_DNA"/>
</dbReference>
<name>A0A165SU37_9AGAM</name>
<dbReference type="Proteomes" id="UP000076761">
    <property type="component" value="Unassembled WGS sequence"/>
</dbReference>
<gene>
    <name evidence="1" type="ORF">NEOLEDRAFT_331927</name>
</gene>
<sequence>MRRRPCTRHASVGTTTHFVLTCTCTRTMLRGVLDVIRVLSVAKSGLKRWSSCPSEFQYRVSNPGVARSPMLLEAEELYRI</sequence>
<evidence type="ECO:0000313" key="1">
    <source>
        <dbReference type="EMBL" id="KZT25678.1"/>
    </source>
</evidence>